<dbReference type="AlphaFoldDB" id="A0AAJ6P370"/>
<dbReference type="InterPro" id="IPR006522">
    <property type="entry name" value="Phage_virion_morphogenesis"/>
</dbReference>
<dbReference type="EMBL" id="JASAYT010000026">
    <property type="protein sequence ID" value="MDP8175444.1"/>
    <property type="molecule type" value="Genomic_DNA"/>
</dbReference>
<gene>
    <name evidence="1" type="ORF">QJU97_08240</name>
</gene>
<protein>
    <submittedName>
        <fullName evidence="1">Phage virion morphogenesis protein</fullName>
    </submittedName>
</protein>
<reference evidence="1" key="1">
    <citation type="journal article" date="2023" name="Front. Microbiol.">
        <title>Phylogeography and host specificity of Pasteurellaceae pathogenic to sea-farmed fish in the north-east Atlantic.</title>
        <authorList>
            <person name="Gulla S."/>
            <person name="Colquhoun D.J."/>
            <person name="Olsen A.B."/>
            <person name="Spilsberg B."/>
            <person name="Lagesen K."/>
            <person name="Aakesson C.P."/>
            <person name="Strom S."/>
            <person name="Manji F."/>
            <person name="Birkbeck T.H."/>
            <person name="Nilsen H.K."/>
        </authorList>
    </citation>
    <scope>NUCLEOTIDE SEQUENCE</scope>
    <source>
        <strain evidence="1">98B1</strain>
    </source>
</reference>
<evidence type="ECO:0000313" key="2">
    <source>
        <dbReference type="Proteomes" id="UP001231736"/>
    </source>
</evidence>
<name>A0AAJ6P370_9PAST</name>
<dbReference type="RefSeq" id="WP_306376351.1">
    <property type="nucleotide sequence ID" value="NZ_JASAYT010000026.1"/>
</dbReference>
<dbReference type="Proteomes" id="UP001231736">
    <property type="component" value="Unassembled WGS sequence"/>
</dbReference>
<dbReference type="Pfam" id="PF05069">
    <property type="entry name" value="Phage_tail_S"/>
    <property type="match status" value="1"/>
</dbReference>
<proteinExistence type="predicted"/>
<sequence length="138" mass="15407">MIEITLHNADMVTALLKKLADKTANRKPLMNIVANTMEKAVLENFEKEGRPSWLPIKHRQGKVLNDTGNLKNSITAVFDNDSATVGTNLEYAAIHQFGGMAGRGKKVKIPARPFLSLTPQDEDDVIDDIQTYFRNLIK</sequence>
<dbReference type="NCBIfam" id="TIGR01635">
    <property type="entry name" value="tail_comp_S"/>
    <property type="match status" value="1"/>
</dbReference>
<accession>A0AAJ6P370</accession>
<organism evidence="1 2">
    <name type="scientific">Phocoenobacter skyensis</name>
    <dbReference type="NCBI Taxonomy" id="97481"/>
    <lineage>
        <taxon>Bacteria</taxon>
        <taxon>Pseudomonadati</taxon>
        <taxon>Pseudomonadota</taxon>
        <taxon>Gammaproteobacteria</taxon>
        <taxon>Pasteurellales</taxon>
        <taxon>Pasteurellaceae</taxon>
        <taxon>Phocoenobacter</taxon>
    </lineage>
</organism>
<comment type="caution">
    <text evidence="1">The sequence shown here is derived from an EMBL/GenBank/DDBJ whole genome shotgun (WGS) entry which is preliminary data.</text>
</comment>
<evidence type="ECO:0000313" key="1">
    <source>
        <dbReference type="EMBL" id="MDP8175444.1"/>
    </source>
</evidence>